<dbReference type="Pfam" id="PF01098">
    <property type="entry name" value="FTSW_RODA_SPOVE"/>
    <property type="match status" value="1"/>
</dbReference>
<feature type="transmembrane region" description="Helical" evidence="6">
    <location>
        <begin position="287"/>
        <end position="313"/>
    </location>
</feature>
<dbReference type="EMBL" id="AP018492">
    <property type="protein sequence ID" value="BBC60970.1"/>
    <property type="molecule type" value="Genomic_DNA"/>
</dbReference>
<dbReference type="GO" id="GO:0015648">
    <property type="term" value="F:lipid-linked peptidoglycan transporter activity"/>
    <property type="evidence" value="ECO:0007669"/>
    <property type="project" value="TreeGrafter"/>
</dbReference>
<protein>
    <submittedName>
        <fullName evidence="7">Cell division protein FtsW</fullName>
    </submittedName>
</protein>
<feature type="transmembrane region" description="Helical" evidence="6">
    <location>
        <begin position="175"/>
        <end position="191"/>
    </location>
</feature>
<evidence type="ECO:0000256" key="1">
    <source>
        <dbReference type="ARBA" id="ARBA00004141"/>
    </source>
</evidence>
<evidence type="ECO:0000256" key="6">
    <source>
        <dbReference type="SAM" id="Phobius"/>
    </source>
</evidence>
<feature type="transmembrane region" description="Helical" evidence="6">
    <location>
        <begin position="325"/>
        <end position="342"/>
    </location>
</feature>
<dbReference type="GeneID" id="57043406"/>
<dbReference type="RefSeq" id="WP_013773981.1">
    <property type="nucleotide sequence ID" value="NZ_AP018492.1"/>
</dbReference>
<feature type="transmembrane region" description="Helical" evidence="6">
    <location>
        <begin position="152"/>
        <end position="169"/>
    </location>
</feature>
<evidence type="ECO:0000256" key="3">
    <source>
        <dbReference type="ARBA" id="ARBA00022960"/>
    </source>
</evidence>
<feature type="transmembrane region" description="Helical" evidence="6">
    <location>
        <begin position="51"/>
        <end position="69"/>
    </location>
</feature>
<dbReference type="Proteomes" id="UP000269226">
    <property type="component" value="Chromosome"/>
</dbReference>
<dbReference type="PROSITE" id="PS00428">
    <property type="entry name" value="FTSW_RODA_SPOVE"/>
    <property type="match status" value="1"/>
</dbReference>
<keyword evidence="4 6" id="KW-1133">Transmembrane helix</keyword>
<keyword evidence="3" id="KW-0133">Cell shape</keyword>
<evidence type="ECO:0000256" key="5">
    <source>
        <dbReference type="ARBA" id="ARBA00023136"/>
    </source>
</evidence>
<dbReference type="GO" id="GO:0008360">
    <property type="term" value="P:regulation of cell shape"/>
    <property type="evidence" value="ECO:0007669"/>
    <property type="project" value="UniProtKB-KW"/>
</dbReference>
<feature type="transmembrane region" description="Helical" evidence="6">
    <location>
        <begin position="362"/>
        <end position="381"/>
    </location>
</feature>
<keyword evidence="7" id="KW-0132">Cell division</keyword>
<dbReference type="GO" id="GO:0005886">
    <property type="term" value="C:plasma membrane"/>
    <property type="evidence" value="ECO:0007669"/>
    <property type="project" value="TreeGrafter"/>
</dbReference>
<keyword evidence="2 6" id="KW-0812">Transmembrane</keyword>
<dbReference type="AlphaFoldDB" id="A0A2Z5Y2H5"/>
<accession>A0A2Z5Y2H5</accession>
<feature type="transmembrane region" description="Helical" evidence="6">
    <location>
        <begin position="12"/>
        <end position="31"/>
    </location>
</feature>
<reference evidence="7 8" key="1">
    <citation type="submission" date="2018-01" db="EMBL/GenBank/DDBJ databases">
        <title>Whole genome sequence of Melissococcus plutonius DAT561.</title>
        <authorList>
            <person name="Okumura K."/>
            <person name="Takamatsu D."/>
            <person name="Okura M."/>
        </authorList>
    </citation>
    <scope>NUCLEOTIDE SEQUENCE [LARGE SCALE GENOMIC DNA]</scope>
    <source>
        <strain evidence="7 8">DAT561</strain>
    </source>
</reference>
<dbReference type="InterPro" id="IPR001182">
    <property type="entry name" value="FtsW/RodA"/>
</dbReference>
<organism evidence="7 8">
    <name type="scientific">Melissococcus plutonius</name>
    <dbReference type="NCBI Taxonomy" id="33970"/>
    <lineage>
        <taxon>Bacteria</taxon>
        <taxon>Bacillati</taxon>
        <taxon>Bacillota</taxon>
        <taxon>Bacilli</taxon>
        <taxon>Lactobacillales</taxon>
        <taxon>Enterococcaceae</taxon>
        <taxon>Melissococcus</taxon>
    </lineage>
</organism>
<feature type="transmembrane region" description="Helical" evidence="6">
    <location>
        <begin position="76"/>
        <end position="94"/>
    </location>
</feature>
<proteinExistence type="predicted"/>
<feature type="transmembrane region" description="Helical" evidence="6">
    <location>
        <begin position="198"/>
        <end position="218"/>
    </location>
</feature>
<name>A0A2Z5Y2H5_9ENTE</name>
<evidence type="ECO:0000256" key="2">
    <source>
        <dbReference type="ARBA" id="ARBA00022692"/>
    </source>
</evidence>
<keyword evidence="7" id="KW-0131">Cell cycle</keyword>
<gene>
    <name evidence="7" type="ORF">DAT561_0856</name>
</gene>
<dbReference type="InterPro" id="IPR018365">
    <property type="entry name" value="Cell_cycle_FtsW-rel_CS"/>
</dbReference>
<evidence type="ECO:0000313" key="8">
    <source>
        <dbReference type="Proteomes" id="UP000269226"/>
    </source>
</evidence>
<comment type="subcellular location">
    <subcellularLocation>
        <location evidence="1">Membrane</location>
        <topology evidence="1">Multi-pass membrane protein</topology>
    </subcellularLocation>
</comment>
<feature type="transmembrane region" description="Helical" evidence="6">
    <location>
        <begin position="123"/>
        <end position="140"/>
    </location>
</feature>
<dbReference type="PANTHER" id="PTHR30474:SF1">
    <property type="entry name" value="PEPTIDOGLYCAN GLYCOSYLTRANSFERASE MRDB"/>
    <property type="match status" value="1"/>
</dbReference>
<evidence type="ECO:0000313" key="7">
    <source>
        <dbReference type="EMBL" id="BBC60970.1"/>
    </source>
</evidence>
<dbReference type="GO" id="GO:0032153">
    <property type="term" value="C:cell division site"/>
    <property type="evidence" value="ECO:0007669"/>
    <property type="project" value="TreeGrafter"/>
</dbReference>
<sequence>MKHSSLKDDFIHYGLLVPVLLLILVGFLAQYGAFHADPSIKNISPLLLKHLLWTLLGLFCMFLLMFIPIKFLWKAAPVIFVITLLLMGLLIKFYDPAMAEATNTKRWLRLGSFTLQPSEFMKIGYVLMLAYLVTSHHISSQVSKLTETKQDWWLFTKMTLISLPVALLMFIQKDFGSSLVFLSIFLGILIISGCSWKLLLPVFGTLGILGLSGILLVFTEHGRSILTYFHFQPYQFNRIKSWLDPFAYADSIAFQQARGLTAIGSGQMFGRGLNHLKVYVPVRESDMIFTVIAEAFGFVGTSILLLLFFYLIYQMLIITFSAKKEFYAYITTGIIMYFLFHIVENIGSNIGLLPLTGIPLPFLSQGGTAYITNFIAVGLVLSMHREKLFDKQEDDENYMINRQVHA</sequence>
<dbReference type="GO" id="GO:0051301">
    <property type="term" value="P:cell division"/>
    <property type="evidence" value="ECO:0007669"/>
    <property type="project" value="UniProtKB-KW"/>
</dbReference>
<dbReference type="PANTHER" id="PTHR30474">
    <property type="entry name" value="CELL CYCLE PROTEIN"/>
    <property type="match status" value="1"/>
</dbReference>
<keyword evidence="5 6" id="KW-0472">Membrane</keyword>
<evidence type="ECO:0000256" key="4">
    <source>
        <dbReference type="ARBA" id="ARBA00022989"/>
    </source>
</evidence>
<dbReference type="OMA" id="PMMVAWY"/>